<name>A0ABD5PPY9_9EURY</name>
<feature type="transmembrane region" description="Helical" evidence="5">
    <location>
        <begin position="166"/>
        <end position="184"/>
    </location>
</feature>
<dbReference type="InterPro" id="IPR036286">
    <property type="entry name" value="LexA/Signal_pep-like_sf"/>
</dbReference>
<keyword evidence="2 5" id="KW-0812">Transmembrane</keyword>
<sequence length="387" mass="41947">MSRVWIGRLIQGVILLTIISLVIGQLLGQPVLLGFVKTGSMEPTIETGDGFIAIPSALAGDPETGDVVVFEAEEIDGGGLTTHRIVDETDQGYVTRGDANPFTDQDGGEPPVQDAQVVATTVQVGDSVVTIPHLGTLVMGLDDGRESVQTWLAATVGVRSLLGTTGLAYLLLGLSAVAYTLETVRERRDQDRESRLGRDRKRVLDPRVVCGTFAVLVVVAATAAMIVPAGSHSYDVVSSESPSERPLVIEHGTTTDLPYTVANTGAVPVVSYFESDSDRVAVDRERVTVGSRAETDVTVSLTAPADTGYYQLYVTERRYLHVLPLPVLDFLYGVHPWIPIAVIDALFGGTTYAVGRTTIDTGRYRGQYRSLRSDRPRTSRRERYRDR</sequence>
<dbReference type="CDD" id="cd06530">
    <property type="entry name" value="S26_SPase_I"/>
    <property type="match status" value="1"/>
</dbReference>
<proteinExistence type="predicted"/>
<evidence type="ECO:0000256" key="4">
    <source>
        <dbReference type="ARBA" id="ARBA00023136"/>
    </source>
</evidence>
<evidence type="ECO:0000256" key="1">
    <source>
        <dbReference type="ARBA" id="ARBA00004370"/>
    </source>
</evidence>
<dbReference type="SUPFAM" id="SSF51306">
    <property type="entry name" value="LexA/Signal peptidase"/>
    <property type="match status" value="1"/>
</dbReference>
<keyword evidence="6" id="KW-0378">Hydrolase</keyword>
<accession>A0ABD5PPY9</accession>
<reference evidence="6 7" key="1">
    <citation type="journal article" date="2019" name="Int. J. Syst. Evol. Microbiol.">
        <title>The Global Catalogue of Microorganisms (GCM) 10K type strain sequencing project: providing services to taxonomists for standard genome sequencing and annotation.</title>
        <authorList>
            <consortium name="The Broad Institute Genomics Platform"/>
            <consortium name="The Broad Institute Genome Sequencing Center for Infectious Disease"/>
            <person name="Wu L."/>
            <person name="Ma J."/>
        </authorList>
    </citation>
    <scope>NUCLEOTIDE SEQUENCE [LARGE SCALE GENOMIC DNA]</scope>
    <source>
        <strain evidence="6 7">WLHS5</strain>
    </source>
</reference>
<evidence type="ECO:0000256" key="3">
    <source>
        <dbReference type="ARBA" id="ARBA00022989"/>
    </source>
</evidence>
<protein>
    <submittedName>
        <fullName evidence="6">Signal peptidase I</fullName>
        <ecNumber evidence="6">3.4.21.89</ecNumber>
    </submittedName>
</protein>
<evidence type="ECO:0000256" key="2">
    <source>
        <dbReference type="ARBA" id="ARBA00022692"/>
    </source>
</evidence>
<dbReference type="EC" id="3.4.21.89" evidence="6"/>
<dbReference type="InterPro" id="IPR019533">
    <property type="entry name" value="Peptidase_S26"/>
</dbReference>
<dbReference type="EMBL" id="JBHSFA010000007">
    <property type="protein sequence ID" value="MFC4542685.1"/>
    <property type="molecule type" value="Genomic_DNA"/>
</dbReference>
<dbReference type="NCBIfam" id="TIGR02228">
    <property type="entry name" value="sigpep_I_arch"/>
    <property type="match status" value="1"/>
</dbReference>
<dbReference type="RefSeq" id="WP_250140623.1">
    <property type="nucleotide sequence ID" value="NZ_JALIQP010000002.1"/>
</dbReference>
<comment type="caution">
    <text evidence="6">The sequence shown here is derived from an EMBL/GenBank/DDBJ whole genome shotgun (WGS) entry which is preliminary data.</text>
</comment>
<keyword evidence="3 5" id="KW-1133">Transmembrane helix</keyword>
<feature type="transmembrane region" description="Helical" evidence="5">
    <location>
        <begin position="204"/>
        <end position="227"/>
    </location>
</feature>
<evidence type="ECO:0000256" key="5">
    <source>
        <dbReference type="SAM" id="Phobius"/>
    </source>
</evidence>
<comment type="subcellular location">
    <subcellularLocation>
        <location evidence="1">Membrane</location>
    </subcellularLocation>
</comment>
<dbReference type="AlphaFoldDB" id="A0ABD5PPY9"/>
<dbReference type="GO" id="GO:0009003">
    <property type="term" value="F:signal peptidase activity"/>
    <property type="evidence" value="ECO:0007669"/>
    <property type="project" value="UniProtKB-EC"/>
</dbReference>
<organism evidence="6 7">
    <name type="scientific">Halosolutus amylolyticus</name>
    <dbReference type="NCBI Taxonomy" id="2932267"/>
    <lineage>
        <taxon>Archaea</taxon>
        <taxon>Methanobacteriati</taxon>
        <taxon>Methanobacteriota</taxon>
        <taxon>Stenosarchaea group</taxon>
        <taxon>Halobacteria</taxon>
        <taxon>Halobacteriales</taxon>
        <taxon>Natrialbaceae</taxon>
        <taxon>Halosolutus</taxon>
    </lineage>
</organism>
<keyword evidence="7" id="KW-1185">Reference proteome</keyword>
<evidence type="ECO:0000313" key="7">
    <source>
        <dbReference type="Proteomes" id="UP001595898"/>
    </source>
</evidence>
<dbReference type="Proteomes" id="UP001595898">
    <property type="component" value="Unassembled WGS sequence"/>
</dbReference>
<evidence type="ECO:0000313" key="6">
    <source>
        <dbReference type="EMBL" id="MFC4542685.1"/>
    </source>
</evidence>
<feature type="transmembrane region" description="Helical" evidence="5">
    <location>
        <begin position="12"/>
        <end position="36"/>
    </location>
</feature>
<dbReference type="InterPro" id="IPR001733">
    <property type="entry name" value="Peptidase_S26B"/>
</dbReference>
<gene>
    <name evidence="6" type="ORF">ACFO5R_12210</name>
</gene>
<keyword evidence="4 5" id="KW-0472">Membrane</keyword>
<dbReference type="GO" id="GO:0016020">
    <property type="term" value="C:membrane"/>
    <property type="evidence" value="ECO:0007669"/>
    <property type="project" value="UniProtKB-SubCell"/>
</dbReference>